<name>A0ABP5YXL9_9ACTN</name>
<comment type="caution">
    <text evidence="2">The sequence shown here is derived from an EMBL/GenBank/DDBJ whole genome shotgun (WGS) entry which is preliminary data.</text>
</comment>
<proteinExistence type="predicted"/>
<reference evidence="3" key="1">
    <citation type="journal article" date="2019" name="Int. J. Syst. Evol. Microbiol.">
        <title>The Global Catalogue of Microorganisms (GCM) 10K type strain sequencing project: providing services to taxonomists for standard genome sequencing and annotation.</title>
        <authorList>
            <consortium name="The Broad Institute Genomics Platform"/>
            <consortium name="The Broad Institute Genome Sequencing Center for Infectious Disease"/>
            <person name="Wu L."/>
            <person name="Ma J."/>
        </authorList>
    </citation>
    <scope>NUCLEOTIDE SEQUENCE [LARGE SCALE GENOMIC DNA]</scope>
    <source>
        <strain evidence="3">JCM 6307</strain>
    </source>
</reference>
<evidence type="ECO:0008006" key="4">
    <source>
        <dbReference type="Google" id="ProtNLM"/>
    </source>
</evidence>
<evidence type="ECO:0000313" key="3">
    <source>
        <dbReference type="Proteomes" id="UP001501358"/>
    </source>
</evidence>
<accession>A0ABP5YXL9</accession>
<dbReference type="RefSeq" id="WP_344383365.1">
    <property type="nucleotide sequence ID" value="NZ_BAAATA010000012.1"/>
</dbReference>
<evidence type="ECO:0000256" key="1">
    <source>
        <dbReference type="SAM" id="MobiDB-lite"/>
    </source>
</evidence>
<feature type="region of interest" description="Disordered" evidence="1">
    <location>
        <begin position="404"/>
        <end position="423"/>
    </location>
</feature>
<sequence length="694" mass="76337">MPEPPEHPVGIEGIEALYRECRQRTGSTRRRREGDLPVIVLVGRRGNGKTAVLKWLRHRGSRRPCAMYDFRDAGAVRPHEVARQIAFGLSQRLHRQPPLYFPRLQLGLLAVAPGLTLDGSDARLAGAQLREALRRDEARGQFADQVSNAVGFLQELNLLPVPGVAFAAGLLLRGRSVLPPRAVWRTGLAWYSRHRQHAPLDALVHLNKLSRSTSPADLAEVDEQLCRAFLADLRAGYRRGRRDRNCTVLLDNVDSPGGRPFLDLLVRLRDTDAQDGLDPDPLVVLATASTIRRVPGVSSAGPGLPRIRQAEAVSYRDWADSRPARPHDSTWRWYPVQLPDLTAAEVSRLGARLAPRLPEATPLVHRLTYGHPWSVHLLHGAVSEIIGQGGGDPELRRILEREVEPQDGAGGTGAPHGAGGTGGAVRLEQHALHHLLQDLGDQQRRALVLCSAAREFDTATDAGLLTRFTEQTQRTLGQEVRSRLWLVDPVPEDAGTRGGRGSGYLLGPAAPHLLSSGPVMHTWLRLLLLGELAGLPDSSPLNWTTAHEQLCGWHRDHDRPVDALYHRLALGGLDEVVEHLSARMWELPGTAAWLYELYAVTAAPMRRPVDPEVSAAERADALARELAPRSFRDSRSLAVLTAALWLAADPRNRLPNAAPELNYTISSMFLELAVTSDARIAGLRHEAARYDVHL</sequence>
<dbReference type="EMBL" id="BAAATA010000012">
    <property type="protein sequence ID" value="GAA2488710.1"/>
    <property type="molecule type" value="Genomic_DNA"/>
</dbReference>
<evidence type="ECO:0000313" key="2">
    <source>
        <dbReference type="EMBL" id="GAA2488710.1"/>
    </source>
</evidence>
<dbReference type="Proteomes" id="UP001501358">
    <property type="component" value="Unassembled WGS sequence"/>
</dbReference>
<gene>
    <name evidence="2" type="ORF">GCM10010406_26090</name>
</gene>
<keyword evidence="3" id="KW-1185">Reference proteome</keyword>
<feature type="compositionally biased region" description="Gly residues" evidence="1">
    <location>
        <begin position="408"/>
        <end position="423"/>
    </location>
</feature>
<protein>
    <recommendedName>
        <fullName evidence="4">ATP-binding protein</fullName>
    </recommendedName>
</protein>
<organism evidence="2 3">
    <name type="scientific">Streptomyces thermolineatus</name>
    <dbReference type="NCBI Taxonomy" id="44033"/>
    <lineage>
        <taxon>Bacteria</taxon>
        <taxon>Bacillati</taxon>
        <taxon>Actinomycetota</taxon>
        <taxon>Actinomycetes</taxon>
        <taxon>Kitasatosporales</taxon>
        <taxon>Streptomycetaceae</taxon>
        <taxon>Streptomyces</taxon>
    </lineage>
</organism>